<proteinExistence type="inferred from homology"/>
<organism evidence="15 16">
    <name type="scientific">Elysia chlorotica</name>
    <name type="common">Eastern emerald elysia</name>
    <name type="synonym">Sea slug</name>
    <dbReference type="NCBI Taxonomy" id="188477"/>
    <lineage>
        <taxon>Eukaryota</taxon>
        <taxon>Metazoa</taxon>
        <taxon>Spiralia</taxon>
        <taxon>Lophotrochozoa</taxon>
        <taxon>Mollusca</taxon>
        <taxon>Gastropoda</taxon>
        <taxon>Heterobranchia</taxon>
        <taxon>Euthyneura</taxon>
        <taxon>Panpulmonata</taxon>
        <taxon>Sacoglossa</taxon>
        <taxon>Placobranchoidea</taxon>
        <taxon>Plakobranchidae</taxon>
        <taxon>Elysia</taxon>
    </lineage>
</organism>
<keyword evidence="11 12" id="KW-0472">Membrane</keyword>
<accession>A0A3S1BJ88</accession>
<evidence type="ECO:0000256" key="4">
    <source>
        <dbReference type="ARBA" id="ARBA00022692"/>
    </source>
</evidence>
<dbReference type="GO" id="GO:0005744">
    <property type="term" value="C:TIM23 mitochondrial import inner membrane translocase complex"/>
    <property type="evidence" value="ECO:0007669"/>
    <property type="project" value="UniProtKB-UniRule"/>
</dbReference>
<feature type="region of interest" description="Disordered" evidence="13">
    <location>
        <begin position="118"/>
        <end position="153"/>
    </location>
</feature>
<evidence type="ECO:0000256" key="1">
    <source>
        <dbReference type="ARBA" id="ARBA00004434"/>
    </source>
</evidence>
<evidence type="ECO:0000256" key="2">
    <source>
        <dbReference type="ARBA" id="ARBA00006344"/>
    </source>
</evidence>
<comment type="function">
    <text evidence="12">Essential component of the TIM23 complex, a complex that mediates the translocation of transit peptide-containing proteins across the mitochondrial inner membrane.</text>
</comment>
<gene>
    <name evidence="15" type="ORF">EGW08_007165</name>
</gene>
<evidence type="ECO:0000259" key="14">
    <source>
        <dbReference type="PROSITE" id="PS50969"/>
    </source>
</evidence>
<dbReference type="AlphaFoldDB" id="A0A3S1BJ88"/>
<evidence type="ECO:0000256" key="13">
    <source>
        <dbReference type="SAM" id="MobiDB-lite"/>
    </source>
</evidence>
<sequence length="443" mass="50499">MATFTVVMRCLTKGQTHNLQKGLQQTQLDSRNVTNILCIAIGSQVLLRSEQFSTDRKCISKALGLEPASCRSKFRSKSAIGLDLPPHSTLWRKNQLALDLLSHSSIFSVSRNCRTLSTSSSEKTASTQTLSDSGSSDNKESDGKSDQEPKKESWWRGKNSWRLGLIFLGGTFITWGVGLINIWGAPQLDPDGNEIQDEFTEMPAALGYIRRTWKQMNIFKKKIQDPSREKLLPDPLKYPYIQPPYTLVIELTGVLIHPDWTYSTGWRFKKRPGIDYFLQQVGPPLFEVVIYSQEAGMTADPLVNHLDPQGYIMYRLYRDATRYMEGKHVKDLSCLNREMSRVIMLDCSKDATSLQPRNSLVLSKWLGEDEDRTLIDLAHFLKTIGTSGVEDIRPVLDYYNQFDDPLDAFKENQRRLQDEEEARRQKGKEESVQKKGWLSGFGI</sequence>
<keyword evidence="9 12" id="KW-0811">Translocation</keyword>
<evidence type="ECO:0000256" key="3">
    <source>
        <dbReference type="ARBA" id="ARBA00022448"/>
    </source>
</evidence>
<evidence type="ECO:0000256" key="8">
    <source>
        <dbReference type="ARBA" id="ARBA00022989"/>
    </source>
</evidence>
<dbReference type="STRING" id="188477.A0A3S1BJ88"/>
<evidence type="ECO:0000256" key="12">
    <source>
        <dbReference type="RuleBase" id="RU365079"/>
    </source>
</evidence>
<dbReference type="InterPro" id="IPR023214">
    <property type="entry name" value="HAD_sf"/>
</dbReference>
<feature type="compositionally biased region" description="Polar residues" evidence="13">
    <location>
        <begin position="118"/>
        <end position="136"/>
    </location>
</feature>
<dbReference type="Pfam" id="PF03031">
    <property type="entry name" value="NIF"/>
    <property type="match status" value="1"/>
</dbReference>
<evidence type="ECO:0000256" key="9">
    <source>
        <dbReference type="ARBA" id="ARBA00023010"/>
    </source>
</evidence>
<name>A0A3S1BJ88_ELYCH</name>
<dbReference type="SMART" id="SM00577">
    <property type="entry name" value="CPDc"/>
    <property type="match status" value="1"/>
</dbReference>
<evidence type="ECO:0000313" key="15">
    <source>
        <dbReference type="EMBL" id="RUS85071.1"/>
    </source>
</evidence>
<comment type="subunit">
    <text evidence="12">Component of the TIM23 complex.</text>
</comment>
<dbReference type="Proteomes" id="UP000271974">
    <property type="component" value="Unassembled WGS sequence"/>
</dbReference>
<keyword evidence="16" id="KW-1185">Reference proteome</keyword>
<feature type="region of interest" description="Disordered" evidence="13">
    <location>
        <begin position="415"/>
        <end position="443"/>
    </location>
</feature>
<comment type="subcellular location">
    <subcellularLocation>
        <location evidence="1 12">Mitochondrion inner membrane</location>
        <topology evidence="1 12">Single-pass membrane protein</topology>
    </subcellularLocation>
</comment>
<protein>
    <recommendedName>
        <fullName evidence="12">Mitochondrial import inner membrane translocase subunit TIM50</fullName>
    </recommendedName>
</protein>
<keyword evidence="3 12" id="KW-0813">Transport</keyword>
<feature type="domain" description="FCP1 homology" evidence="14">
    <location>
        <begin position="240"/>
        <end position="384"/>
    </location>
</feature>
<dbReference type="PROSITE" id="PS50969">
    <property type="entry name" value="FCP1"/>
    <property type="match status" value="1"/>
</dbReference>
<dbReference type="InterPro" id="IPR004274">
    <property type="entry name" value="FCP1_dom"/>
</dbReference>
<feature type="transmembrane region" description="Helical" evidence="12">
    <location>
        <begin position="163"/>
        <end position="184"/>
    </location>
</feature>
<keyword evidence="5" id="KW-0999">Mitochondrion inner membrane</keyword>
<evidence type="ECO:0000256" key="7">
    <source>
        <dbReference type="ARBA" id="ARBA00022946"/>
    </source>
</evidence>
<keyword evidence="10 12" id="KW-0496">Mitochondrion</keyword>
<comment type="caution">
    <text evidence="15">The sequence shown here is derived from an EMBL/GenBank/DDBJ whole genome shotgun (WGS) entry which is preliminary data.</text>
</comment>
<dbReference type="CDD" id="cd07521">
    <property type="entry name" value="HAD_FCP1-like"/>
    <property type="match status" value="1"/>
</dbReference>
<dbReference type="SUPFAM" id="SSF56784">
    <property type="entry name" value="HAD-like"/>
    <property type="match status" value="1"/>
</dbReference>
<dbReference type="OrthoDB" id="287041at2759"/>
<evidence type="ECO:0000256" key="10">
    <source>
        <dbReference type="ARBA" id="ARBA00023128"/>
    </source>
</evidence>
<evidence type="ECO:0000256" key="6">
    <source>
        <dbReference type="ARBA" id="ARBA00022927"/>
    </source>
</evidence>
<dbReference type="PANTHER" id="PTHR12210">
    <property type="entry name" value="DULLARD PROTEIN PHOSPHATASE"/>
    <property type="match status" value="1"/>
</dbReference>
<dbReference type="FunFam" id="3.40.50.1000:FF:000019">
    <property type="entry name" value="Mitochondrial import inner membrane translocase subunit TIM50"/>
    <property type="match status" value="1"/>
</dbReference>
<keyword evidence="8 12" id="KW-1133">Transmembrane helix</keyword>
<feature type="compositionally biased region" description="Basic and acidic residues" evidence="13">
    <location>
        <begin position="137"/>
        <end position="153"/>
    </location>
</feature>
<evidence type="ECO:0000313" key="16">
    <source>
        <dbReference type="Proteomes" id="UP000271974"/>
    </source>
</evidence>
<keyword evidence="7 12" id="KW-0809">Transit peptide</keyword>
<dbReference type="Gene3D" id="3.40.50.1000">
    <property type="entry name" value="HAD superfamily/HAD-like"/>
    <property type="match status" value="1"/>
</dbReference>
<keyword evidence="6 12" id="KW-0653">Protein transport</keyword>
<keyword evidence="4 12" id="KW-0812">Transmembrane</keyword>
<dbReference type="InterPro" id="IPR036412">
    <property type="entry name" value="HAD-like_sf"/>
</dbReference>
<comment type="similarity">
    <text evidence="2 12">Belongs to the TIM50 family.</text>
</comment>
<feature type="compositionally biased region" description="Basic and acidic residues" evidence="13">
    <location>
        <begin position="415"/>
        <end position="433"/>
    </location>
</feature>
<dbReference type="InterPro" id="IPR050365">
    <property type="entry name" value="TIM50"/>
</dbReference>
<reference evidence="15 16" key="1">
    <citation type="submission" date="2019-01" db="EMBL/GenBank/DDBJ databases">
        <title>A draft genome assembly of the solar-powered sea slug Elysia chlorotica.</title>
        <authorList>
            <person name="Cai H."/>
            <person name="Li Q."/>
            <person name="Fang X."/>
            <person name="Li J."/>
            <person name="Curtis N.E."/>
            <person name="Altenburger A."/>
            <person name="Shibata T."/>
            <person name="Feng M."/>
            <person name="Maeda T."/>
            <person name="Schwartz J.A."/>
            <person name="Shigenobu S."/>
            <person name="Lundholm N."/>
            <person name="Nishiyama T."/>
            <person name="Yang H."/>
            <person name="Hasebe M."/>
            <person name="Li S."/>
            <person name="Pierce S.K."/>
            <person name="Wang J."/>
        </authorList>
    </citation>
    <scope>NUCLEOTIDE SEQUENCE [LARGE SCALE GENOMIC DNA]</scope>
    <source>
        <strain evidence="15">EC2010</strain>
        <tissue evidence="15">Whole organism of an adult</tissue>
    </source>
</reference>
<dbReference type="EMBL" id="RQTK01000183">
    <property type="protein sequence ID" value="RUS85071.1"/>
    <property type="molecule type" value="Genomic_DNA"/>
</dbReference>
<dbReference type="GO" id="GO:0015031">
    <property type="term" value="P:protein transport"/>
    <property type="evidence" value="ECO:0007669"/>
    <property type="project" value="UniProtKB-KW"/>
</dbReference>
<evidence type="ECO:0000256" key="11">
    <source>
        <dbReference type="ARBA" id="ARBA00023136"/>
    </source>
</evidence>
<evidence type="ECO:0000256" key="5">
    <source>
        <dbReference type="ARBA" id="ARBA00022792"/>
    </source>
</evidence>